<dbReference type="InterPro" id="IPR001962">
    <property type="entry name" value="Asn_synthase"/>
</dbReference>
<feature type="domain" description="Glutamine amidotransferase type-2" evidence="2">
    <location>
        <begin position="56"/>
        <end position="150"/>
    </location>
</feature>
<dbReference type="KEGG" id="srub:C2R22_18295"/>
<dbReference type="Pfam" id="PF00733">
    <property type="entry name" value="Asn_synthase"/>
    <property type="match status" value="1"/>
</dbReference>
<dbReference type="Pfam" id="PF13537">
    <property type="entry name" value="GATase_7"/>
    <property type="match status" value="1"/>
</dbReference>
<sequence length="617" mass="68382">MVDFCAVVGDGHAAETTRDRLLWTGDERVDRYESDSLDLVDARRPDDPGGPVRVRDGDLLVWLWGTVYGADEGRAYHPRPDHESSAAFVAERYAVEGPAALADLNGEFCALAYDRSDETLSLLTDRLGTYDVYYTVCDGALVVSSSLQALALYPGLTPRFDANALQAFCVYTRAMGVRTPLKGVSRAPPAAVTAYDPETGVDSHPYWRPRHRPVDRDRGFFVREFERRFRAALADRLPDDGDLGVFLSGGSDSRLVLAGLDEAARDRTTAYHLANWMSREARTAERVALTADVDFALLDRDREYLKRSMQRNPGLSNFSGRFDQAYAEVFMDRVREEVDVVVDATYADILFKGWGLPRRHLDLPVGRVSLPLAGASSSVDDYVDLWARDPPSYLSAPKSGRALLRDEIYWRGEEVFHHGVSYPSPVELFVWSHVHPQTNMGGSFVFRSLRQHLPHRNPLFDSRLVDLSLSMPLRTHVRHNVVDRAVHALDPALAAIPHAERGVPPAYDFPRSAVAEPLVALGRKVTGADGSPRPDLGHGPWEPSAAVLRHRPYFREALDERADLLERVPELSRSGAEACFDAHLAGEDHAQELFTLLTLLHTPVARDVAAASGGSNG</sequence>
<dbReference type="Gene3D" id="3.60.20.10">
    <property type="entry name" value="Glutamine Phosphoribosylpyrophosphate, subunit 1, domain 1"/>
    <property type="match status" value="1"/>
</dbReference>
<dbReference type="InterPro" id="IPR051786">
    <property type="entry name" value="ASN_synthetase/amidase"/>
</dbReference>
<dbReference type="InterPro" id="IPR014729">
    <property type="entry name" value="Rossmann-like_a/b/a_fold"/>
</dbReference>
<dbReference type="Proteomes" id="UP000236584">
    <property type="component" value="Chromosome"/>
</dbReference>
<dbReference type="SUPFAM" id="SSF56235">
    <property type="entry name" value="N-terminal nucleophile aminohydrolases (Ntn hydrolases)"/>
    <property type="match status" value="1"/>
</dbReference>
<dbReference type="GeneID" id="35594085"/>
<dbReference type="GO" id="GO:0005829">
    <property type="term" value="C:cytosol"/>
    <property type="evidence" value="ECO:0007669"/>
    <property type="project" value="TreeGrafter"/>
</dbReference>
<reference evidence="3 4" key="1">
    <citation type="submission" date="2018-01" db="EMBL/GenBank/DDBJ databases">
        <title>Complete genome sequence of Salinigranum rubrum GX10T, an extremely halophilic archaeon isolated from a marine solar saltern.</title>
        <authorList>
            <person name="Han S."/>
        </authorList>
    </citation>
    <scope>NUCLEOTIDE SEQUENCE [LARGE SCALE GENOMIC DNA]</scope>
    <source>
        <strain evidence="3 4">GX10</strain>
    </source>
</reference>
<dbReference type="OrthoDB" id="8692at2157"/>
<dbReference type="PANTHER" id="PTHR43284:SF1">
    <property type="entry name" value="ASPARAGINE SYNTHETASE"/>
    <property type="match status" value="1"/>
</dbReference>
<feature type="domain" description="Asparagine synthetase" evidence="1">
    <location>
        <begin position="225"/>
        <end position="479"/>
    </location>
</feature>
<accession>A0A2I8VN38</accession>
<organism evidence="3 4">
    <name type="scientific">Salinigranum rubrum</name>
    <dbReference type="NCBI Taxonomy" id="755307"/>
    <lineage>
        <taxon>Archaea</taxon>
        <taxon>Methanobacteriati</taxon>
        <taxon>Methanobacteriota</taxon>
        <taxon>Stenosarchaea group</taxon>
        <taxon>Halobacteria</taxon>
        <taxon>Halobacteriales</taxon>
        <taxon>Haloferacaceae</taxon>
        <taxon>Salinigranum</taxon>
    </lineage>
</organism>
<evidence type="ECO:0000259" key="1">
    <source>
        <dbReference type="Pfam" id="PF00733"/>
    </source>
</evidence>
<evidence type="ECO:0000259" key="2">
    <source>
        <dbReference type="Pfam" id="PF13537"/>
    </source>
</evidence>
<dbReference type="EMBL" id="CP026309">
    <property type="protein sequence ID" value="AUV83352.1"/>
    <property type="molecule type" value="Genomic_DNA"/>
</dbReference>
<dbReference type="Gene3D" id="3.40.50.620">
    <property type="entry name" value="HUPs"/>
    <property type="match status" value="1"/>
</dbReference>
<dbReference type="GO" id="GO:0004066">
    <property type="term" value="F:asparagine synthase (glutamine-hydrolyzing) activity"/>
    <property type="evidence" value="ECO:0007669"/>
    <property type="project" value="InterPro"/>
</dbReference>
<evidence type="ECO:0000313" key="4">
    <source>
        <dbReference type="Proteomes" id="UP000236584"/>
    </source>
</evidence>
<protein>
    <submittedName>
        <fullName evidence="3">Asparagine synthase</fullName>
    </submittedName>
</protein>
<dbReference type="PANTHER" id="PTHR43284">
    <property type="entry name" value="ASPARAGINE SYNTHETASE (GLUTAMINE-HYDROLYZING)"/>
    <property type="match status" value="1"/>
</dbReference>
<dbReference type="SUPFAM" id="SSF52402">
    <property type="entry name" value="Adenine nucleotide alpha hydrolases-like"/>
    <property type="match status" value="1"/>
</dbReference>
<dbReference type="InterPro" id="IPR029055">
    <property type="entry name" value="Ntn_hydrolases_N"/>
</dbReference>
<gene>
    <name evidence="3" type="ORF">C2R22_18295</name>
</gene>
<proteinExistence type="predicted"/>
<dbReference type="RefSeq" id="WP_103427041.1">
    <property type="nucleotide sequence ID" value="NZ_CP026309.1"/>
</dbReference>
<keyword evidence="4" id="KW-1185">Reference proteome</keyword>
<evidence type="ECO:0000313" key="3">
    <source>
        <dbReference type="EMBL" id="AUV83352.1"/>
    </source>
</evidence>
<dbReference type="InterPro" id="IPR017932">
    <property type="entry name" value="GATase_2_dom"/>
</dbReference>
<name>A0A2I8VN38_9EURY</name>
<dbReference type="GO" id="GO:0006529">
    <property type="term" value="P:asparagine biosynthetic process"/>
    <property type="evidence" value="ECO:0007669"/>
    <property type="project" value="InterPro"/>
</dbReference>
<dbReference type="AlphaFoldDB" id="A0A2I8VN38"/>